<keyword evidence="7" id="KW-1185">Reference proteome</keyword>
<accession>A0A2Z6B3K4</accession>
<keyword evidence="3" id="KW-0406">Ion transport</keyword>
<dbReference type="Pfam" id="PF02080">
    <property type="entry name" value="TrkA_C"/>
    <property type="match status" value="1"/>
</dbReference>
<dbReference type="InterPro" id="IPR050721">
    <property type="entry name" value="Trk_Ktr_HKT_K-transport"/>
</dbReference>
<proteinExistence type="inferred from homology"/>
<evidence type="ECO:0000313" key="6">
    <source>
        <dbReference type="EMBL" id="BBD10099.1"/>
    </source>
</evidence>
<evidence type="ECO:0000256" key="3">
    <source>
        <dbReference type="ARBA" id="ARBA00023065"/>
    </source>
</evidence>
<organism evidence="6 7">
    <name type="scientific">Desulfovibrio ferrophilus</name>
    <dbReference type="NCBI Taxonomy" id="241368"/>
    <lineage>
        <taxon>Bacteria</taxon>
        <taxon>Pseudomonadati</taxon>
        <taxon>Thermodesulfobacteriota</taxon>
        <taxon>Desulfovibrionia</taxon>
        <taxon>Desulfovibrionales</taxon>
        <taxon>Desulfovibrionaceae</taxon>
        <taxon>Desulfovibrio</taxon>
    </lineage>
</organism>
<dbReference type="InterPro" id="IPR006037">
    <property type="entry name" value="RCK_C"/>
</dbReference>
<dbReference type="CDD" id="cd00293">
    <property type="entry name" value="USP-like"/>
    <property type="match status" value="1"/>
</dbReference>
<evidence type="ECO:0000256" key="1">
    <source>
        <dbReference type="ARBA" id="ARBA00008791"/>
    </source>
</evidence>
<comment type="similarity">
    <text evidence="1">Belongs to the universal stress protein A family.</text>
</comment>
<reference evidence="6 7" key="1">
    <citation type="journal article" date="2018" name="Sci. Adv.">
        <title>Multi-heme cytochromes provide a pathway for survival in energy-limited environments.</title>
        <authorList>
            <person name="Deng X."/>
            <person name="Dohmae N."/>
            <person name="Nealson K.H."/>
            <person name="Hashimoto K."/>
            <person name="Okamoto A."/>
        </authorList>
    </citation>
    <scope>NUCLEOTIDE SEQUENCE [LARGE SCALE GENOMIC DNA]</scope>
    <source>
        <strain evidence="6 7">IS5</strain>
    </source>
</reference>
<dbReference type="RefSeq" id="WP_172961812.1">
    <property type="nucleotide sequence ID" value="NZ_AP017378.1"/>
</dbReference>
<feature type="domain" description="RCK N-terminal" evidence="4">
    <location>
        <begin position="1"/>
        <end position="117"/>
    </location>
</feature>
<dbReference type="Proteomes" id="UP000269883">
    <property type="component" value="Chromosome"/>
</dbReference>
<dbReference type="SUPFAM" id="SSF116726">
    <property type="entry name" value="TrkA C-terminal domain-like"/>
    <property type="match status" value="1"/>
</dbReference>
<dbReference type="InterPro" id="IPR006015">
    <property type="entry name" value="Universal_stress_UspA"/>
</dbReference>
<evidence type="ECO:0000259" key="5">
    <source>
        <dbReference type="PROSITE" id="PS51202"/>
    </source>
</evidence>
<dbReference type="InterPro" id="IPR036291">
    <property type="entry name" value="NAD(P)-bd_dom_sf"/>
</dbReference>
<dbReference type="InterPro" id="IPR006016">
    <property type="entry name" value="UspA"/>
</dbReference>
<dbReference type="AlphaFoldDB" id="A0A2Z6B3K4"/>
<dbReference type="GO" id="GO:0006813">
    <property type="term" value="P:potassium ion transport"/>
    <property type="evidence" value="ECO:0007669"/>
    <property type="project" value="InterPro"/>
</dbReference>
<dbReference type="Gene3D" id="3.30.70.1450">
    <property type="entry name" value="Regulator of K+ conductance, C-terminal domain"/>
    <property type="match status" value="1"/>
</dbReference>
<protein>
    <submittedName>
        <fullName evidence="6">TrkA-N domain protein</fullName>
    </submittedName>
</protein>
<dbReference type="PRINTS" id="PR01438">
    <property type="entry name" value="UNVRSLSTRESS"/>
</dbReference>
<keyword evidence="2" id="KW-0813">Transport</keyword>
<dbReference type="PANTHER" id="PTHR43833:SF5">
    <property type="entry name" value="TRK SYSTEM POTASSIUM UPTAKE PROTEIN TRKA"/>
    <property type="match status" value="1"/>
</dbReference>
<dbReference type="PANTHER" id="PTHR43833">
    <property type="entry name" value="POTASSIUM CHANNEL PROTEIN 2-RELATED-RELATED"/>
    <property type="match status" value="1"/>
</dbReference>
<dbReference type="InterPro" id="IPR036721">
    <property type="entry name" value="RCK_C_sf"/>
</dbReference>
<dbReference type="KEGG" id="dfl:DFE_3373"/>
<gene>
    <name evidence="6" type="ORF">DFE_3373</name>
</gene>
<name>A0A2Z6B3K4_9BACT</name>
<sequence length="469" mass="50683">MKVLICGAGRATRALLRRMGAGWDATVVDNGPDVNEFIQEFESVSRAFSGDASSPVVLGRAGLVEHDWVLAMTSDDEVNLAVVRFAVETGIKHVVARVMFPENKAAMEEAGARTFSGIAVMAAEVMQYLRNPRVRVISVARGRGEVLEVEVGPRSGMAGSTLESLSSPDWHVAAVFRGVRMLIQTPELTVMEGDILIVVAEPDRYEAVCDLMQCVEMDFPQVYGRSILAALPEDEDGQRGVLAEALHLAQGTMIESLTLVADAEAQAVRDGVAMWSESLDIRLVSPESRPYAQVEALSQTENVGIVVVPWTEPSLLKSLTRRTPLKLAHALDCPLLIAKSTVQYKKILVPFTGSKTTELALDIALQMGARFGAQVTVVLVREPEFLHGVQEDWVPKAIALAREQARTRSMGLSEEIREGNPVLETTDMARDYDLIVLGSGAMDGAGLLNPDVGGHIVDKSPCSVLVVTS</sequence>
<dbReference type="Gene3D" id="3.40.50.620">
    <property type="entry name" value="HUPs"/>
    <property type="match status" value="1"/>
</dbReference>
<feature type="domain" description="RCK C-terminal" evidence="5">
    <location>
        <begin position="134"/>
        <end position="214"/>
    </location>
</feature>
<dbReference type="EMBL" id="AP017378">
    <property type="protein sequence ID" value="BBD10099.1"/>
    <property type="molecule type" value="Genomic_DNA"/>
</dbReference>
<evidence type="ECO:0000259" key="4">
    <source>
        <dbReference type="PROSITE" id="PS51201"/>
    </source>
</evidence>
<dbReference type="SUPFAM" id="SSF52402">
    <property type="entry name" value="Adenine nucleotide alpha hydrolases-like"/>
    <property type="match status" value="1"/>
</dbReference>
<dbReference type="Pfam" id="PF02254">
    <property type="entry name" value="TrkA_N"/>
    <property type="match status" value="1"/>
</dbReference>
<dbReference type="GO" id="GO:0008324">
    <property type="term" value="F:monoatomic cation transmembrane transporter activity"/>
    <property type="evidence" value="ECO:0007669"/>
    <property type="project" value="InterPro"/>
</dbReference>
<dbReference type="PROSITE" id="PS51202">
    <property type="entry name" value="RCK_C"/>
    <property type="match status" value="1"/>
</dbReference>
<dbReference type="InterPro" id="IPR014729">
    <property type="entry name" value="Rossmann-like_a/b/a_fold"/>
</dbReference>
<evidence type="ECO:0000313" key="7">
    <source>
        <dbReference type="Proteomes" id="UP000269883"/>
    </source>
</evidence>
<dbReference type="PROSITE" id="PS51201">
    <property type="entry name" value="RCK_N"/>
    <property type="match status" value="1"/>
</dbReference>
<evidence type="ECO:0000256" key="2">
    <source>
        <dbReference type="ARBA" id="ARBA00022448"/>
    </source>
</evidence>
<dbReference type="SUPFAM" id="SSF51735">
    <property type="entry name" value="NAD(P)-binding Rossmann-fold domains"/>
    <property type="match status" value="1"/>
</dbReference>
<dbReference type="InterPro" id="IPR003148">
    <property type="entry name" value="RCK_N"/>
</dbReference>
<dbReference type="Pfam" id="PF00582">
    <property type="entry name" value="Usp"/>
    <property type="match status" value="1"/>
</dbReference>
<dbReference type="Gene3D" id="3.40.50.720">
    <property type="entry name" value="NAD(P)-binding Rossmann-like Domain"/>
    <property type="match status" value="1"/>
</dbReference>